<accession>A0A1H8QTL9</accession>
<sequence>MTLQSRNEFAEAFVIETPRFGFYRDHFKRQLDILVCLMLAPLVLPIVLVLALIIARDGASPFYWQERIGRNGRVFHMLKLRSMVPDADQMLERYLDENLFARREWDEMQKLRIDPRITPIGRLLRTTSLDELPQLWNVLWGQMSLVGPRPMMCSQKELYPGNAYFSMRPGITGYWQISERNETSFAQRAIYDTRYYRELSLNADLRVLVRTVGVVLAANGQ</sequence>
<dbReference type="PANTHER" id="PTHR30576:SF0">
    <property type="entry name" value="UNDECAPRENYL-PHOSPHATE N-ACETYLGALACTOSAMINYL 1-PHOSPHATE TRANSFERASE-RELATED"/>
    <property type="match status" value="1"/>
</dbReference>
<name>A0A1H8QTL9_9RHOB</name>
<evidence type="ECO:0000259" key="4">
    <source>
        <dbReference type="Pfam" id="PF02397"/>
    </source>
</evidence>
<dbReference type="PANTHER" id="PTHR30576">
    <property type="entry name" value="COLANIC BIOSYNTHESIS UDP-GLUCOSE LIPID CARRIER TRANSFERASE"/>
    <property type="match status" value="1"/>
</dbReference>
<keyword evidence="3" id="KW-1133">Transmembrane helix</keyword>
<dbReference type="OrthoDB" id="9808602at2"/>
<evidence type="ECO:0000256" key="2">
    <source>
        <dbReference type="ARBA" id="ARBA00023169"/>
    </source>
</evidence>
<keyword evidence="5" id="KW-0808">Transferase</keyword>
<dbReference type="EMBL" id="FODS01000007">
    <property type="protein sequence ID" value="SEO57183.1"/>
    <property type="molecule type" value="Genomic_DNA"/>
</dbReference>
<feature type="domain" description="Bacterial sugar transferase" evidence="4">
    <location>
        <begin position="28"/>
        <end position="216"/>
    </location>
</feature>
<keyword evidence="2" id="KW-0270">Exopolysaccharide synthesis</keyword>
<protein>
    <submittedName>
        <fullName evidence="5">Sugar transferase involved in LPS biosynthesis (Colanic, teichoic acid)</fullName>
    </submittedName>
</protein>
<evidence type="ECO:0000313" key="6">
    <source>
        <dbReference type="Proteomes" id="UP000198893"/>
    </source>
</evidence>
<evidence type="ECO:0000313" key="5">
    <source>
        <dbReference type="EMBL" id="SEO57183.1"/>
    </source>
</evidence>
<keyword evidence="6" id="KW-1185">Reference proteome</keyword>
<feature type="transmembrane region" description="Helical" evidence="3">
    <location>
        <begin position="33"/>
        <end position="55"/>
    </location>
</feature>
<dbReference type="AlphaFoldDB" id="A0A1H8QTL9"/>
<dbReference type="InterPro" id="IPR003362">
    <property type="entry name" value="Bact_transf"/>
</dbReference>
<evidence type="ECO:0000256" key="1">
    <source>
        <dbReference type="ARBA" id="ARBA00006464"/>
    </source>
</evidence>
<keyword evidence="3" id="KW-0472">Membrane</keyword>
<comment type="similarity">
    <text evidence="1">Belongs to the bacterial sugar transferase family.</text>
</comment>
<organism evidence="5 6">
    <name type="scientific">Salinihabitans flavidus</name>
    <dbReference type="NCBI Taxonomy" id="569882"/>
    <lineage>
        <taxon>Bacteria</taxon>
        <taxon>Pseudomonadati</taxon>
        <taxon>Pseudomonadota</taxon>
        <taxon>Alphaproteobacteria</taxon>
        <taxon>Rhodobacterales</taxon>
        <taxon>Roseobacteraceae</taxon>
        <taxon>Salinihabitans</taxon>
    </lineage>
</organism>
<evidence type="ECO:0000256" key="3">
    <source>
        <dbReference type="SAM" id="Phobius"/>
    </source>
</evidence>
<dbReference type="Proteomes" id="UP000198893">
    <property type="component" value="Unassembled WGS sequence"/>
</dbReference>
<dbReference type="STRING" id="569882.SAMN04490248_10728"/>
<proteinExistence type="inferred from homology"/>
<keyword evidence="3" id="KW-0812">Transmembrane</keyword>
<dbReference type="GO" id="GO:0000271">
    <property type="term" value="P:polysaccharide biosynthetic process"/>
    <property type="evidence" value="ECO:0007669"/>
    <property type="project" value="UniProtKB-KW"/>
</dbReference>
<dbReference type="Pfam" id="PF02397">
    <property type="entry name" value="Bac_transf"/>
    <property type="match status" value="1"/>
</dbReference>
<dbReference type="RefSeq" id="WP_093117201.1">
    <property type="nucleotide sequence ID" value="NZ_FODS01000007.1"/>
</dbReference>
<reference evidence="5 6" key="1">
    <citation type="submission" date="2016-10" db="EMBL/GenBank/DDBJ databases">
        <authorList>
            <person name="de Groot N.N."/>
        </authorList>
    </citation>
    <scope>NUCLEOTIDE SEQUENCE [LARGE SCALE GENOMIC DNA]</scope>
    <source>
        <strain evidence="5 6">DSM 27842</strain>
    </source>
</reference>
<gene>
    <name evidence="5" type="ORF">SAMN04490248_10728</name>
</gene>
<dbReference type="GO" id="GO:0016780">
    <property type="term" value="F:phosphotransferase activity, for other substituted phosphate groups"/>
    <property type="evidence" value="ECO:0007669"/>
    <property type="project" value="TreeGrafter"/>
</dbReference>